<reference evidence="2 3" key="1">
    <citation type="submission" date="2012-05" db="EMBL/GenBank/DDBJ databases">
        <authorList>
            <person name="Weinstock G."/>
            <person name="Sodergren E."/>
            <person name="Lobos E.A."/>
            <person name="Fulton L."/>
            <person name="Fulton R."/>
            <person name="Courtney L."/>
            <person name="Fronick C."/>
            <person name="O'Laughlin M."/>
            <person name="Godfrey J."/>
            <person name="Wilson R.M."/>
            <person name="Miner T."/>
            <person name="Farmer C."/>
            <person name="Delehaunty K."/>
            <person name="Cordes M."/>
            <person name="Minx P."/>
            <person name="Tomlinson C."/>
            <person name="Chen J."/>
            <person name="Wollam A."/>
            <person name="Pepin K.H."/>
            <person name="Bhonagiri V."/>
            <person name="Zhang X."/>
            <person name="Suruliraj S."/>
            <person name="Warren W."/>
            <person name="Mitreva M."/>
            <person name="Mardis E.R."/>
            <person name="Wilson R.K."/>
        </authorList>
    </citation>
    <scope>NUCLEOTIDE SEQUENCE [LARGE SCALE GENOMIC DNA]</scope>
    <source>
        <strain evidence="2 3">F0055</strain>
    </source>
</reference>
<gene>
    <name evidence="2" type="ORF">HMPREF9151_00994</name>
</gene>
<name>L1NE67_9BACT</name>
<dbReference type="PATRIC" id="fig|1127699.3.peg.918"/>
<feature type="compositionally biased region" description="Basic and acidic residues" evidence="1">
    <location>
        <begin position="35"/>
        <end position="47"/>
    </location>
</feature>
<dbReference type="STRING" id="1127699.HMPREF9151_00994"/>
<dbReference type="AlphaFoldDB" id="L1NE67"/>
<evidence type="ECO:0000256" key="1">
    <source>
        <dbReference type="SAM" id="MobiDB-lite"/>
    </source>
</evidence>
<evidence type="ECO:0000313" key="2">
    <source>
        <dbReference type="EMBL" id="EKY01570.1"/>
    </source>
</evidence>
<keyword evidence="3" id="KW-1185">Reference proteome</keyword>
<evidence type="ECO:0000313" key="3">
    <source>
        <dbReference type="Proteomes" id="UP000010433"/>
    </source>
</evidence>
<feature type="compositionally biased region" description="Acidic residues" evidence="1">
    <location>
        <begin position="54"/>
        <end position="72"/>
    </location>
</feature>
<sequence>MKTKQFRKQRYISPRIEVVPLKEETPLMNTSFKDGNGHKKADDDTPMHAKQGWFDEEDEEFDTEETQLESNW</sequence>
<dbReference type="Proteomes" id="UP000010433">
    <property type="component" value="Unassembled WGS sequence"/>
</dbReference>
<proteinExistence type="predicted"/>
<dbReference type="OrthoDB" id="1077793at2"/>
<protein>
    <submittedName>
        <fullName evidence="2">Uncharacterized protein</fullName>
    </submittedName>
</protein>
<dbReference type="RefSeq" id="WP_009162208.1">
    <property type="nucleotide sequence ID" value="NZ_KB290986.1"/>
</dbReference>
<feature type="region of interest" description="Disordered" evidence="1">
    <location>
        <begin position="27"/>
        <end position="72"/>
    </location>
</feature>
<comment type="caution">
    <text evidence="2">The sequence shown here is derived from an EMBL/GenBank/DDBJ whole genome shotgun (WGS) entry which is preliminary data.</text>
</comment>
<accession>L1NE67</accession>
<organism evidence="2 3">
    <name type="scientific">Hoylesella saccharolytica F0055</name>
    <dbReference type="NCBI Taxonomy" id="1127699"/>
    <lineage>
        <taxon>Bacteria</taxon>
        <taxon>Pseudomonadati</taxon>
        <taxon>Bacteroidota</taxon>
        <taxon>Bacteroidia</taxon>
        <taxon>Bacteroidales</taxon>
        <taxon>Prevotellaceae</taxon>
        <taxon>Hoylesella</taxon>
    </lineage>
</organism>
<dbReference type="EMBL" id="AMEP01000067">
    <property type="protein sequence ID" value="EKY01570.1"/>
    <property type="molecule type" value="Genomic_DNA"/>
</dbReference>
<dbReference type="HOGENOM" id="CLU_196044_0_0_10"/>